<dbReference type="EMBL" id="JBHTJZ010000072">
    <property type="protein sequence ID" value="MFD0962162.1"/>
    <property type="molecule type" value="Genomic_DNA"/>
</dbReference>
<keyword evidence="4" id="KW-1185">Reference proteome</keyword>
<dbReference type="RefSeq" id="WP_377568452.1">
    <property type="nucleotide sequence ID" value="NZ_JBHTJZ010000072.1"/>
</dbReference>
<dbReference type="Gene3D" id="3.40.50.12710">
    <property type="match status" value="1"/>
</dbReference>
<dbReference type="GO" id="GO:0008168">
    <property type="term" value="F:methyltransferase activity"/>
    <property type="evidence" value="ECO:0007669"/>
    <property type="project" value="UniProtKB-KW"/>
</dbReference>
<sequence length="379" mass="42879">MAKVQGESNLGQKIESIIVRSELQGTYSDEQGAARYVPCITFHDYMALCLYDEEYGYYRQGKIRIGKEGDFYTSSAVGSGLAAVIASYVMDYAKEDNKPLTFVEWGAGTGRLSAQIASEWQKLLPLWRKRFRMKVVEDYVSHANAARQQLPFASCLTSREALEEGALQAPAVIVANELLDAFPVHRIQRAGGQLYELGVAYVNGRFRYVRMTMTSPDFHNWLQRDGIYLQEGQITELCPSSGKWLRKISAMMKRGKVIVIDYGYDAEEYSSACRMDGTLMCYYRHTASDQPFQRPGQQDMTAHVSFSYLKAEAREAGFSIAFDGSQKQFMVDNGVLELLIDHRDSNPFSDQARRNRSLRQLLLSDGIGEAFRVLVLEKE</sequence>
<evidence type="ECO:0000256" key="2">
    <source>
        <dbReference type="ARBA" id="ARBA00022679"/>
    </source>
</evidence>
<comment type="caution">
    <text evidence="3">The sequence shown here is derived from an EMBL/GenBank/DDBJ whole genome shotgun (WGS) entry which is preliminary data.</text>
</comment>
<dbReference type="Proteomes" id="UP001596989">
    <property type="component" value="Unassembled WGS sequence"/>
</dbReference>
<protein>
    <submittedName>
        <fullName evidence="3">Class I SAM-dependent methyltransferase</fullName>
    </submittedName>
</protein>
<dbReference type="PANTHER" id="PTHR12049:SF7">
    <property type="entry name" value="PROTEIN ARGININE METHYLTRANSFERASE NDUFAF7, MITOCHONDRIAL"/>
    <property type="match status" value="1"/>
</dbReference>
<proteinExistence type="predicted"/>
<keyword evidence="2" id="KW-0808">Transferase</keyword>
<dbReference type="Pfam" id="PF02636">
    <property type="entry name" value="Methyltransf_28"/>
    <property type="match status" value="1"/>
</dbReference>
<organism evidence="3 4">
    <name type="scientific">Paenibacillus chungangensis</name>
    <dbReference type="NCBI Taxonomy" id="696535"/>
    <lineage>
        <taxon>Bacteria</taxon>
        <taxon>Bacillati</taxon>
        <taxon>Bacillota</taxon>
        <taxon>Bacilli</taxon>
        <taxon>Bacillales</taxon>
        <taxon>Paenibacillaceae</taxon>
        <taxon>Paenibacillus</taxon>
    </lineage>
</organism>
<evidence type="ECO:0000256" key="1">
    <source>
        <dbReference type="ARBA" id="ARBA00022603"/>
    </source>
</evidence>
<keyword evidence="1 3" id="KW-0489">Methyltransferase</keyword>
<evidence type="ECO:0000313" key="4">
    <source>
        <dbReference type="Proteomes" id="UP001596989"/>
    </source>
</evidence>
<reference evidence="4" key="1">
    <citation type="journal article" date="2019" name="Int. J. Syst. Evol. Microbiol.">
        <title>The Global Catalogue of Microorganisms (GCM) 10K type strain sequencing project: providing services to taxonomists for standard genome sequencing and annotation.</title>
        <authorList>
            <consortium name="The Broad Institute Genomics Platform"/>
            <consortium name="The Broad Institute Genome Sequencing Center for Infectious Disease"/>
            <person name="Wu L."/>
            <person name="Ma J."/>
        </authorList>
    </citation>
    <scope>NUCLEOTIDE SEQUENCE [LARGE SCALE GENOMIC DNA]</scope>
    <source>
        <strain evidence="4">CCUG 59129</strain>
    </source>
</reference>
<dbReference type="InterPro" id="IPR038375">
    <property type="entry name" value="NDUFAF7_sf"/>
</dbReference>
<evidence type="ECO:0000313" key="3">
    <source>
        <dbReference type="EMBL" id="MFD0962162.1"/>
    </source>
</evidence>
<gene>
    <name evidence="3" type="ORF">ACFQ2I_22730</name>
</gene>
<dbReference type="InterPro" id="IPR029063">
    <property type="entry name" value="SAM-dependent_MTases_sf"/>
</dbReference>
<accession>A0ABW3HX93</accession>
<dbReference type="InterPro" id="IPR003788">
    <property type="entry name" value="NDUFAF7"/>
</dbReference>
<dbReference type="SUPFAM" id="SSF53335">
    <property type="entry name" value="S-adenosyl-L-methionine-dependent methyltransferases"/>
    <property type="match status" value="1"/>
</dbReference>
<dbReference type="GO" id="GO:0032259">
    <property type="term" value="P:methylation"/>
    <property type="evidence" value="ECO:0007669"/>
    <property type="project" value="UniProtKB-KW"/>
</dbReference>
<dbReference type="PANTHER" id="PTHR12049">
    <property type="entry name" value="PROTEIN ARGININE METHYLTRANSFERASE NDUFAF7, MITOCHONDRIAL"/>
    <property type="match status" value="1"/>
</dbReference>
<name>A0ABW3HX93_9BACL</name>